<evidence type="ECO:0000259" key="1">
    <source>
        <dbReference type="Pfam" id="PF01636"/>
    </source>
</evidence>
<evidence type="ECO:0000313" key="2">
    <source>
        <dbReference type="EMBL" id="ROP42898.1"/>
    </source>
</evidence>
<sequence>MAHGAMHPGQVTVTTTALAEAVTRQFPQLRATEVVEVASAGTEIAPYRVGTSLLARVPLVPVVGRAARARVEAEGRHARVLGERLPVAVPRLVGVGEPFAGYDGVWSLWTWLDGCSLDQVLDDDGGGCDLGALAQDLARLLRAQRAVPAAGGWSGTGRGGRPLADTEWVRSSIRAGAHLVDPVAATRVWEVALAAPAYLGPPTSIHADALPGNLLVADGRLSGVVDITEPVVGDPASDLQPAWVVFDEPERSAFRDAMALDDAAWQRGRGWALEMAVGGLHHYERTNPGFFRMARRTLRRLVDTS</sequence>
<dbReference type="AlphaFoldDB" id="A0A3N1HK39"/>
<dbReference type="GO" id="GO:0016301">
    <property type="term" value="F:kinase activity"/>
    <property type="evidence" value="ECO:0007669"/>
    <property type="project" value="UniProtKB-KW"/>
</dbReference>
<comment type="caution">
    <text evidence="2">The sequence shown here is derived from an EMBL/GenBank/DDBJ whole genome shotgun (WGS) entry which is preliminary data.</text>
</comment>
<dbReference type="EMBL" id="RJKN01000005">
    <property type="protein sequence ID" value="ROP42898.1"/>
    <property type="molecule type" value="Genomic_DNA"/>
</dbReference>
<dbReference type="Gene3D" id="3.90.1200.10">
    <property type="match status" value="1"/>
</dbReference>
<evidence type="ECO:0000313" key="3">
    <source>
        <dbReference type="Proteomes" id="UP000276232"/>
    </source>
</evidence>
<proteinExistence type="predicted"/>
<reference evidence="2 3" key="1">
    <citation type="journal article" date="2015" name="Stand. Genomic Sci.">
        <title>Genomic Encyclopedia of Bacterial and Archaeal Type Strains, Phase III: the genomes of soil and plant-associated and newly described type strains.</title>
        <authorList>
            <person name="Whitman W.B."/>
            <person name="Woyke T."/>
            <person name="Klenk H.P."/>
            <person name="Zhou Y."/>
            <person name="Lilburn T.G."/>
            <person name="Beck B.J."/>
            <person name="De Vos P."/>
            <person name="Vandamme P."/>
            <person name="Eisen J.A."/>
            <person name="Garrity G."/>
            <person name="Hugenholtz P."/>
            <person name="Kyrpides N.C."/>
        </authorList>
    </citation>
    <scope>NUCLEOTIDE SEQUENCE [LARGE SCALE GENOMIC DNA]</scope>
    <source>
        <strain evidence="2 3">CECT 7306</strain>
    </source>
</reference>
<keyword evidence="2" id="KW-0808">Transferase</keyword>
<dbReference type="Gene3D" id="3.30.200.20">
    <property type="entry name" value="Phosphorylase Kinase, domain 1"/>
    <property type="match status" value="1"/>
</dbReference>
<dbReference type="RefSeq" id="WP_123380275.1">
    <property type="nucleotide sequence ID" value="NZ_RJKN01000005.1"/>
</dbReference>
<dbReference type="PANTHER" id="PTHR21310">
    <property type="entry name" value="AMINOGLYCOSIDE PHOSPHOTRANSFERASE-RELATED-RELATED"/>
    <property type="match status" value="1"/>
</dbReference>
<dbReference type="Pfam" id="PF01636">
    <property type="entry name" value="APH"/>
    <property type="match status" value="1"/>
</dbReference>
<dbReference type="InParanoid" id="A0A3N1HK39"/>
<organism evidence="2 3">
    <name type="scientific">Pseudokineococcus lusitanus</name>
    <dbReference type="NCBI Taxonomy" id="763993"/>
    <lineage>
        <taxon>Bacteria</taxon>
        <taxon>Bacillati</taxon>
        <taxon>Actinomycetota</taxon>
        <taxon>Actinomycetes</taxon>
        <taxon>Kineosporiales</taxon>
        <taxon>Kineosporiaceae</taxon>
        <taxon>Pseudokineococcus</taxon>
    </lineage>
</organism>
<keyword evidence="3" id="KW-1185">Reference proteome</keyword>
<protein>
    <submittedName>
        <fullName evidence="2">Aminoglycoside phosphotransferase (APT) family kinase protein</fullName>
    </submittedName>
</protein>
<feature type="domain" description="Aminoglycoside phosphotransferase" evidence="1">
    <location>
        <begin position="47"/>
        <end position="271"/>
    </location>
</feature>
<dbReference type="InterPro" id="IPR011009">
    <property type="entry name" value="Kinase-like_dom_sf"/>
</dbReference>
<keyword evidence="2" id="KW-0418">Kinase</keyword>
<name>A0A3N1HK39_9ACTN</name>
<gene>
    <name evidence="2" type="ORF">EDC03_2187</name>
</gene>
<dbReference type="Proteomes" id="UP000276232">
    <property type="component" value="Unassembled WGS sequence"/>
</dbReference>
<dbReference type="InterPro" id="IPR051678">
    <property type="entry name" value="AGP_Transferase"/>
</dbReference>
<accession>A0A3N1HK39</accession>
<dbReference type="SUPFAM" id="SSF56112">
    <property type="entry name" value="Protein kinase-like (PK-like)"/>
    <property type="match status" value="1"/>
</dbReference>
<dbReference type="PANTHER" id="PTHR21310:SF42">
    <property type="entry name" value="BIFUNCTIONAL AAC_APH"/>
    <property type="match status" value="1"/>
</dbReference>
<dbReference type="OrthoDB" id="9797603at2"/>
<dbReference type="InterPro" id="IPR002575">
    <property type="entry name" value="Aminoglycoside_PTrfase"/>
</dbReference>